<reference evidence="1" key="1">
    <citation type="submission" date="2020-10" db="EMBL/GenBank/DDBJ databases">
        <authorList>
            <person name="Kikuchi T."/>
        </authorList>
    </citation>
    <scope>NUCLEOTIDE SEQUENCE</scope>
    <source>
        <strain evidence="1">NKZ352</strain>
    </source>
</reference>
<keyword evidence="2" id="KW-1185">Reference proteome</keyword>
<dbReference type="EMBL" id="CAJGYM010000134">
    <property type="protein sequence ID" value="CAD6198684.1"/>
    <property type="molecule type" value="Genomic_DNA"/>
</dbReference>
<proteinExistence type="predicted"/>
<dbReference type="AlphaFoldDB" id="A0A8S1HWJ5"/>
<accession>A0A8S1HWJ5</accession>
<evidence type="ECO:0000313" key="2">
    <source>
        <dbReference type="Proteomes" id="UP000835052"/>
    </source>
</evidence>
<name>A0A8S1HWJ5_9PELO</name>
<protein>
    <submittedName>
        <fullName evidence="1">Uncharacterized protein</fullName>
    </submittedName>
</protein>
<gene>
    <name evidence="1" type="ORF">CAUJ_LOCUS14590</name>
</gene>
<organism evidence="1 2">
    <name type="scientific">Caenorhabditis auriculariae</name>
    <dbReference type="NCBI Taxonomy" id="2777116"/>
    <lineage>
        <taxon>Eukaryota</taxon>
        <taxon>Metazoa</taxon>
        <taxon>Ecdysozoa</taxon>
        <taxon>Nematoda</taxon>
        <taxon>Chromadorea</taxon>
        <taxon>Rhabditida</taxon>
        <taxon>Rhabditina</taxon>
        <taxon>Rhabditomorpha</taxon>
        <taxon>Rhabditoidea</taxon>
        <taxon>Rhabditidae</taxon>
        <taxon>Peloderinae</taxon>
        <taxon>Caenorhabditis</taxon>
    </lineage>
</organism>
<dbReference type="Proteomes" id="UP000835052">
    <property type="component" value="Unassembled WGS sequence"/>
</dbReference>
<sequence>MDIDQPPEKSSHRKILAIRKKVDHLQSNLIARVEELETVYLEFIVVIRRSDCEFHENLLEQLLWEKETFDNFPKQLKDAPGKENFIEIFESILKFLEEIEKPRTRLSEEITDRKNILQSQNSEWQRSPNYDFDVRSVHSDVMYTFDKRSSMMGFDNRERETLRIILKEFLDEYKSRQIEKELSFSEVMSSNFNPKEKTDGGSLGKPGTLKKLESTEKEHVEAFLREPVSLKGDQEITFEQNSLLKNCEDEVGSADIDTFMERAEKCLLGYENLQEICTNGQKRLDRLIQKKQNDSLKEIEANVTSLVELVKEMKLGFSEESDPELPKSEDSIITTLESSVECSEKIMKNLRYEKKMDQRPKKAPPFKLTEIQSKMEGWRFKLDERN</sequence>
<comment type="caution">
    <text evidence="1">The sequence shown here is derived from an EMBL/GenBank/DDBJ whole genome shotgun (WGS) entry which is preliminary data.</text>
</comment>
<evidence type="ECO:0000313" key="1">
    <source>
        <dbReference type="EMBL" id="CAD6198684.1"/>
    </source>
</evidence>